<dbReference type="SUPFAM" id="SSF51735">
    <property type="entry name" value="NAD(P)-binding Rossmann-fold domains"/>
    <property type="match status" value="1"/>
</dbReference>
<dbReference type="Gene3D" id="3.40.50.720">
    <property type="entry name" value="NAD(P)-binding Rossmann-like Domain"/>
    <property type="match status" value="1"/>
</dbReference>
<dbReference type="PROSITE" id="PS00061">
    <property type="entry name" value="ADH_SHORT"/>
    <property type="match status" value="1"/>
</dbReference>
<dbReference type="NCBIfam" id="NF009466">
    <property type="entry name" value="PRK12826.1-2"/>
    <property type="match status" value="1"/>
</dbReference>
<dbReference type="PANTHER" id="PTHR42879:SF2">
    <property type="entry name" value="3-OXOACYL-[ACYL-CARRIER-PROTEIN] REDUCTASE FABG"/>
    <property type="match status" value="1"/>
</dbReference>
<dbReference type="InterPro" id="IPR036291">
    <property type="entry name" value="NAD(P)-bd_dom_sf"/>
</dbReference>
<reference evidence="10" key="1">
    <citation type="submission" date="2016-05" db="EMBL/GenBank/DDBJ databases">
        <authorList>
            <person name="Naeem Raeece"/>
        </authorList>
    </citation>
    <scope>NUCLEOTIDE SEQUENCE [LARGE SCALE GENOMIC DNA]</scope>
</reference>
<evidence type="ECO:0000313" key="9">
    <source>
        <dbReference type="EMBL" id="SBT00120.1"/>
    </source>
</evidence>
<evidence type="ECO:0000256" key="5">
    <source>
        <dbReference type="ARBA" id="ARBA00048508"/>
    </source>
</evidence>
<dbReference type="CDD" id="cd05333">
    <property type="entry name" value="BKR_SDR_c"/>
    <property type="match status" value="1"/>
</dbReference>
<gene>
    <name evidence="9" type="ORF">POVCU1_057700</name>
</gene>
<proteinExistence type="inferred from homology"/>
<keyword evidence="3" id="KW-0521">NADP</keyword>
<dbReference type="PANTHER" id="PTHR42879">
    <property type="entry name" value="3-OXOACYL-(ACYL-CARRIER-PROTEIN) REDUCTASE"/>
    <property type="match status" value="1"/>
</dbReference>
<dbReference type="Proteomes" id="UP000078546">
    <property type="component" value="Unassembled WGS sequence"/>
</dbReference>
<dbReference type="EC" id="1.1.1.100" evidence="2"/>
<dbReference type="Pfam" id="PF00106">
    <property type="entry name" value="adh_short"/>
    <property type="match status" value="1"/>
</dbReference>
<comment type="similarity">
    <text evidence="1 6">Belongs to the short-chain dehydrogenases/reductases (SDR) family.</text>
</comment>
<dbReference type="GO" id="GO:0032787">
    <property type="term" value="P:monocarboxylic acid metabolic process"/>
    <property type="evidence" value="ECO:0007669"/>
    <property type="project" value="UniProtKB-ARBA"/>
</dbReference>
<dbReference type="FunFam" id="3.40.50.720:FF:000115">
    <property type="entry name" value="3-oxoacyl-[acyl-carrier-protein] reductase FabG"/>
    <property type="match status" value="1"/>
</dbReference>
<protein>
    <recommendedName>
        <fullName evidence="2">3-oxoacyl-[acyl-carrier-protein] reductase</fullName>
        <ecNumber evidence="2">1.1.1.100</ecNumber>
    </recommendedName>
</protein>
<name>A0A1A8X7B8_PLAOA</name>
<evidence type="ECO:0000256" key="4">
    <source>
        <dbReference type="ARBA" id="ARBA00023002"/>
    </source>
</evidence>
<organism evidence="9 10">
    <name type="scientific">Plasmodium ovale curtisi</name>
    <dbReference type="NCBI Taxonomy" id="864141"/>
    <lineage>
        <taxon>Eukaryota</taxon>
        <taxon>Sar</taxon>
        <taxon>Alveolata</taxon>
        <taxon>Apicomplexa</taxon>
        <taxon>Aconoidasida</taxon>
        <taxon>Haemosporida</taxon>
        <taxon>Plasmodiidae</taxon>
        <taxon>Plasmodium</taxon>
        <taxon>Plasmodium (Plasmodium)</taxon>
    </lineage>
</organism>
<dbReference type="InterPro" id="IPR020904">
    <property type="entry name" value="Sc_DH/Rdtase_CS"/>
</dbReference>
<evidence type="ECO:0000313" key="10">
    <source>
        <dbReference type="Proteomes" id="UP000078546"/>
    </source>
</evidence>
<comment type="catalytic activity">
    <reaction evidence="5">
        <text>a (3R)-hydroxyacyl-[ACP] + NADP(+) = a 3-oxoacyl-[ACP] + NADPH + H(+)</text>
        <dbReference type="Rhea" id="RHEA:17397"/>
        <dbReference type="Rhea" id="RHEA-COMP:9916"/>
        <dbReference type="Rhea" id="RHEA-COMP:9945"/>
        <dbReference type="ChEBI" id="CHEBI:15378"/>
        <dbReference type="ChEBI" id="CHEBI:57783"/>
        <dbReference type="ChEBI" id="CHEBI:58349"/>
        <dbReference type="ChEBI" id="CHEBI:78776"/>
        <dbReference type="ChEBI" id="CHEBI:78827"/>
        <dbReference type="EC" id="1.1.1.100"/>
    </reaction>
</comment>
<sequence>MKNGEGQWRIVTPLPRKCEHIGLNMPGNYNKDSNANAHIKAVRRCCLPFPTSDNKITIHAQNKIKNKNKIREREREREINRERKGKQQRKIIYDPPNVVIAEKFRGRQKGFAKRNLPVTPPTSVPAQSGRRAELLPLMSSGAQLGPQRCFRMKDALNSLTSKNENYYYCGENRVALVTGAGRGIGRSIARTLAKSVSHVLCVSKTQKSCDSVVDELTAQGYKSTGYAADVSNREEITQLITKLLNDYNRIDILVNNAGITRDNLFLRMKEEEWEDVIRTNLNSMFYVTQPISKRMINNKYGRIINVSSTVGLTGNMGQTNYSASKAGVIGFTKTLSKELASRNITVNAIAPGFIESDMTHNIGDNIKVSNSEGENAKNCICPSYGHCEKLPLQNIISYIPARRMGTPEEVANLVGYLSSEIAGYINGKVFVIDGGLAS</sequence>
<feature type="domain" description="Ketoreductase" evidence="8">
    <location>
        <begin position="173"/>
        <end position="352"/>
    </location>
</feature>
<evidence type="ECO:0000256" key="1">
    <source>
        <dbReference type="ARBA" id="ARBA00006484"/>
    </source>
</evidence>
<dbReference type="GO" id="GO:0004316">
    <property type="term" value="F:3-oxoacyl-[acyl-carrier-protein] reductase (NADPH) activity"/>
    <property type="evidence" value="ECO:0007669"/>
    <property type="project" value="UniProtKB-EC"/>
</dbReference>
<dbReference type="EMBL" id="FLQV01001722">
    <property type="protein sequence ID" value="SBT00120.1"/>
    <property type="molecule type" value="Genomic_DNA"/>
</dbReference>
<dbReference type="InterPro" id="IPR002347">
    <property type="entry name" value="SDR_fam"/>
</dbReference>
<feature type="region of interest" description="Disordered" evidence="7">
    <location>
        <begin position="69"/>
        <end position="90"/>
    </location>
</feature>
<dbReference type="Pfam" id="PF13561">
    <property type="entry name" value="adh_short_C2"/>
    <property type="match status" value="1"/>
</dbReference>
<accession>A0A1A8X7B8</accession>
<feature type="compositionally biased region" description="Basic and acidic residues" evidence="7">
    <location>
        <begin position="69"/>
        <end position="82"/>
    </location>
</feature>
<dbReference type="PRINTS" id="PR00080">
    <property type="entry name" value="SDRFAMILY"/>
</dbReference>
<dbReference type="SMART" id="SM00822">
    <property type="entry name" value="PKS_KR"/>
    <property type="match status" value="1"/>
</dbReference>
<evidence type="ECO:0000256" key="2">
    <source>
        <dbReference type="ARBA" id="ARBA00012948"/>
    </source>
</evidence>
<evidence type="ECO:0000259" key="8">
    <source>
        <dbReference type="SMART" id="SM00822"/>
    </source>
</evidence>
<evidence type="ECO:0000256" key="6">
    <source>
        <dbReference type="RuleBase" id="RU000363"/>
    </source>
</evidence>
<dbReference type="InterPro" id="IPR057326">
    <property type="entry name" value="KR_dom"/>
</dbReference>
<evidence type="ECO:0000256" key="3">
    <source>
        <dbReference type="ARBA" id="ARBA00022857"/>
    </source>
</evidence>
<dbReference type="AlphaFoldDB" id="A0A1A8X7B8"/>
<dbReference type="PRINTS" id="PR00081">
    <property type="entry name" value="GDHRDH"/>
</dbReference>
<keyword evidence="4" id="KW-0560">Oxidoreductase</keyword>
<dbReference type="InterPro" id="IPR050259">
    <property type="entry name" value="SDR"/>
</dbReference>
<evidence type="ECO:0000256" key="7">
    <source>
        <dbReference type="SAM" id="MobiDB-lite"/>
    </source>
</evidence>